<name>A0A0M6Z9C2_9HYPH</name>
<dbReference type="PANTHER" id="PTHR43333:SF1">
    <property type="entry name" value="D-ISOMER SPECIFIC 2-HYDROXYACID DEHYDROGENASE NAD-BINDING DOMAIN-CONTAINING PROTEIN"/>
    <property type="match status" value="1"/>
</dbReference>
<proteinExistence type="predicted"/>
<dbReference type="InterPro" id="IPR006140">
    <property type="entry name" value="D-isomer_DH_NAD-bd"/>
</dbReference>
<evidence type="ECO:0000313" key="5">
    <source>
        <dbReference type="Proteomes" id="UP000049983"/>
    </source>
</evidence>
<evidence type="ECO:0000313" key="4">
    <source>
        <dbReference type="EMBL" id="CTQ70169.1"/>
    </source>
</evidence>
<evidence type="ECO:0000259" key="3">
    <source>
        <dbReference type="Pfam" id="PF02826"/>
    </source>
</evidence>
<evidence type="ECO:0000256" key="2">
    <source>
        <dbReference type="ARBA" id="ARBA00023027"/>
    </source>
</evidence>
<dbReference type="OrthoDB" id="7374922at2"/>
<reference evidence="5" key="1">
    <citation type="submission" date="2015-07" db="EMBL/GenBank/DDBJ databases">
        <authorList>
            <person name="Rodrigo-Torres Lidia"/>
            <person name="Arahal R.David."/>
        </authorList>
    </citation>
    <scope>NUCLEOTIDE SEQUENCE [LARGE SCALE GENOMIC DNA]</scope>
    <source>
        <strain evidence="5">CECT 5096</strain>
    </source>
</reference>
<dbReference type="GO" id="GO:0051287">
    <property type="term" value="F:NAD binding"/>
    <property type="evidence" value="ECO:0007669"/>
    <property type="project" value="InterPro"/>
</dbReference>
<dbReference type="Proteomes" id="UP000049983">
    <property type="component" value="Unassembled WGS sequence"/>
</dbReference>
<dbReference type="CDD" id="cd05300">
    <property type="entry name" value="2-Hacid_dh_1"/>
    <property type="match status" value="1"/>
</dbReference>
<dbReference type="EC" id="1.1.1.-" evidence="4"/>
<sequence length="301" mass="32392">MTRVALLVELSADQTDRLRTGIGDADLREDGSVADCEIAFGNPAPRELADAPDLRWVQLESVGFGEYVDLDWTDIGARITLTNLAGFFSEAVAETALAGLLALARRIDTLVLAQSDGSWLGDPVRTRARTLAGSHVVMVGYGAINRRLADLLAPFSCRITPILSTTSLEQLDDSLASADIVVCTAPDTPATRDLFDTHRISLMPDHAVFASFGRGSIVDETALSHALNAGQLGGAVLDVTQEEPLSPDHPFWQCPNTLLTQHSGGGSHDELDRKIDVFLNNLSRYRRGEPLSGVVDIARGY</sequence>
<organism evidence="4 5">
    <name type="scientific">Roseibium album</name>
    <dbReference type="NCBI Taxonomy" id="311410"/>
    <lineage>
        <taxon>Bacteria</taxon>
        <taxon>Pseudomonadati</taxon>
        <taxon>Pseudomonadota</taxon>
        <taxon>Alphaproteobacteria</taxon>
        <taxon>Hyphomicrobiales</taxon>
        <taxon>Stappiaceae</taxon>
        <taxon>Roseibium</taxon>
    </lineage>
</organism>
<protein>
    <submittedName>
        <fullName evidence="4">Putative 2-hydroxyacid dehydrogenase YoaD</fullName>
        <ecNumber evidence="4">1.1.1.-</ecNumber>
    </submittedName>
</protein>
<dbReference type="GO" id="GO:0016491">
    <property type="term" value="F:oxidoreductase activity"/>
    <property type="evidence" value="ECO:0007669"/>
    <property type="project" value="UniProtKB-KW"/>
</dbReference>
<dbReference type="InterPro" id="IPR036291">
    <property type="entry name" value="NAD(P)-bd_dom_sf"/>
</dbReference>
<dbReference type="PANTHER" id="PTHR43333">
    <property type="entry name" value="2-HACID_DH_C DOMAIN-CONTAINING PROTEIN"/>
    <property type="match status" value="1"/>
</dbReference>
<feature type="domain" description="D-isomer specific 2-hydroxyacid dehydrogenase NAD-binding" evidence="3">
    <location>
        <begin position="98"/>
        <end position="264"/>
    </location>
</feature>
<accession>A0A0M6Z9C2</accession>
<dbReference type="STRING" id="311410.LA5095_01150"/>
<dbReference type="SUPFAM" id="SSF51735">
    <property type="entry name" value="NAD(P)-binding Rossmann-fold domains"/>
    <property type="match status" value="1"/>
</dbReference>
<keyword evidence="2" id="KW-0520">NAD</keyword>
<keyword evidence="5" id="KW-1185">Reference proteome</keyword>
<dbReference type="Pfam" id="PF02826">
    <property type="entry name" value="2-Hacid_dh_C"/>
    <property type="match status" value="1"/>
</dbReference>
<dbReference type="SUPFAM" id="SSF52283">
    <property type="entry name" value="Formate/glycerate dehydrogenase catalytic domain-like"/>
    <property type="match status" value="1"/>
</dbReference>
<dbReference type="AlphaFoldDB" id="A0A0M6Z9C2"/>
<evidence type="ECO:0000256" key="1">
    <source>
        <dbReference type="ARBA" id="ARBA00023002"/>
    </source>
</evidence>
<dbReference type="EMBL" id="CXWC01000010">
    <property type="protein sequence ID" value="CTQ70169.1"/>
    <property type="molecule type" value="Genomic_DNA"/>
</dbReference>
<dbReference type="Gene3D" id="3.40.50.720">
    <property type="entry name" value="NAD(P)-binding Rossmann-like Domain"/>
    <property type="match status" value="2"/>
</dbReference>
<keyword evidence="1 4" id="KW-0560">Oxidoreductase</keyword>
<dbReference type="GeneID" id="97669793"/>
<gene>
    <name evidence="4" type="primary">yoaD_2</name>
    <name evidence="4" type="ORF">LA5096_02405</name>
</gene>
<dbReference type="RefSeq" id="WP_055112973.1">
    <property type="nucleotide sequence ID" value="NZ_CXWA01000001.1"/>
</dbReference>